<dbReference type="STRING" id="870242.cpu_20630"/>
<keyword evidence="3 5" id="KW-0347">Helicase</keyword>
<dbReference type="Gene3D" id="3.40.50.300">
    <property type="entry name" value="P-loop containing nucleotide triphosphate hydrolases"/>
    <property type="match status" value="1"/>
</dbReference>
<evidence type="ECO:0000256" key="2">
    <source>
        <dbReference type="ARBA" id="ARBA00022801"/>
    </source>
</evidence>
<dbReference type="RefSeq" id="WP_075859953.1">
    <property type="nucleotide sequence ID" value="NZ_BDJK01000055.1"/>
</dbReference>
<protein>
    <submittedName>
        <fullName evidence="7">ATP-dependent DNA helicase PcrA</fullName>
    </submittedName>
</protein>
<dbReference type="InterPro" id="IPR000212">
    <property type="entry name" value="DNA_helicase_UvrD/REP"/>
</dbReference>
<keyword evidence="8" id="KW-1185">Reference proteome</keyword>
<dbReference type="Proteomes" id="UP000187485">
    <property type="component" value="Unassembled WGS sequence"/>
</dbReference>
<proteinExistence type="predicted"/>
<dbReference type="GO" id="GO:0016787">
    <property type="term" value="F:hydrolase activity"/>
    <property type="evidence" value="ECO:0007669"/>
    <property type="project" value="UniProtKB-UniRule"/>
</dbReference>
<sequence>MLAAALKNLNFEQRQVVYRWQGPLVVLAPVGTGKTLVMAHRTALAIKKGVNPKNILLLSFTNKAAREMGKRVESILGEKA</sequence>
<dbReference type="PROSITE" id="PS51198">
    <property type="entry name" value="UVRD_HELICASE_ATP_BIND"/>
    <property type="match status" value="1"/>
</dbReference>
<feature type="binding site" evidence="5">
    <location>
        <begin position="28"/>
        <end position="35"/>
    </location>
    <ligand>
        <name>ATP</name>
        <dbReference type="ChEBI" id="CHEBI:30616"/>
    </ligand>
</feature>
<dbReference type="PANTHER" id="PTHR11070:SF2">
    <property type="entry name" value="ATP-DEPENDENT DNA HELICASE SRS2"/>
    <property type="match status" value="1"/>
</dbReference>
<organism evidence="7 8">
    <name type="scientific">Carboxydothermus pertinax</name>
    <dbReference type="NCBI Taxonomy" id="870242"/>
    <lineage>
        <taxon>Bacteria</taxon>
        <taxon>Bacillati</taxon>
        <taxon>Bacillota</taxon>
        <taxon>Clostridia</taxon>
        <taxon>Thermoanaerobacterales</taxon>
        <taxon>Thermoanaerobacteraceae</taxon>
        <taxon>Carboxydothermus</taxon>
    </lineage>
</organism>
<evidence type="ECO:0000313" key="8">
    <source>
        <dbReference type="Proteomes" id="UP000187485"/>
    </source>
</evidence>
<dbReference type="SUPFAM" id="SSF52540">
    <property type="entry name" value="P-loop containing nucleoside triphosphate hydrolases"/>
    <property type="match status" value="1"/>
</dbReference>
<dbReference type="EMBL" id="BDJK01000055">
    <property type="protein sequence ID" value="GAV23553.1"/>
    <property type="molecule type" value="Genomic_DNA"/>
</dbReference>
<dbReference type="GO" id="GO:0005524">
    <property type="term" value="F:ATP binding"/>
    <property type="evidence" value="ECO:0007669"/>
    <property type="project" value="UniProtKB-UniRule"/>
</dbReference>
<feature type="domain" description="UvrD-like helicase ATP-binding" evidence="6">
    <location>
        <begin position="7"/>
        <end position="80"/>
    </location>
</feature>
<evidence type="ECO:0000256" key="1">
    <source>
        <dbReference type="ARBA" id="ARBA00022741"/>
    </source>
</evidence>
<evidence type="ECO:0000256" key="5">
    <source>
        <dbReference type="PROSITE-ProRule" id="PRU00560"/>
    </source>
</evidence>
<dbReference type="InterPro" id="IPR014016">
    <property type="entry name" value="UvrD-like_ATP-bd"/>
</dbReference>
<name>A0A1L8CXC7_9THEO</name>
<dbReference type="GO" id="GO:0000725">
    <property type="term" value="P:recombinational repair"/>
    <property type="evidence" value="ECO:0007669"/>
    <property type="project" value="TreeGrafter"/>
</dbReference>
<evidence type="ECO:0000259" key="6">
    <source>
        <dbReference type="PROSITE" id="PS51198"/>
    </source>
</evidence>
<dbReference type="GO" id="GO:0003677">
    <property type="term" value="F:DNA binding"/>
    <property type="evidence" value="ECO:0007669"/>
    <property type="project" value="InterPro"/>
</dbReference>
<dbReference type="Pfam" id="PF00580">
    <property type="entry name" value="UvrD-helicase"/>
    <property type="match status" value="1"/>
</dbReference>
<dbReference type="InterPro" id="IPR027417">
    <property type="entry name" value="P-loop_NTPase"/>
</dbReference>
<keyword evidence="2 5" id="KW-0378">Hydrolase</keyword>
<evidence type="ECO:0000256" key="4">
    <source>
        <dbReference type="ARBA" id="ARBA00022840"/>
    </source>
</evidence>
<dbReference type="OrthoDB" id="9810135at2"/>
<reference evidence="8" key="1">
    <citation type="submission" date="2016-12" db="EMBL/GenBank/DDBJ databases">
        <title>Draft Genome Sequences od Carboxydothermus pertinax and islandicus, Hydrogenogenic Carboxydotrophic Bacteria.</title>
        <authorList>
            <person name="Fukuyama Y."/>
            <person name="Ohmae K."/>
            <person name="Yoneda Y."/>
            <person name="Yoshida T."/>
            <person name="Sako Y."/>
        </authorList>
    </citation>
    <scope>NUCLEOTIDE SEQUENCE [LARGE SCALE GENOMIC DNA]</scope>
    <source>
        <strain evidence="8">Ug1</strain>
    </source>
</reference>
<evidence type="ECO:0000313" key="7">
    <source>
        <dbReference type="EMBL" id="GAV23553.1"/>
    </source>
</evidence>
<accession>A0A1L8CXC7</accession>
<dbReference type="GO" id="GO:0043138">
    <property type="term" value="F:3'-5' DNA helicase activity"/>
    <property type="evidence" value="ECO:0007669"/>
    <property type="project" value="TreeGrafter"/>
</dbReference>
<evidence type="ECO:0000256" key="3">
    <source>
        <dbReference type="ARBA" id="ARBA00022806"/>
    </source>
</evidence>
<keyword evidence="4 5" id="KW-0067">ATP-binding</keyword>
<keyword evidence="1 5" id="KW-0547">Nucleotide-binding</keyword>
<comment type="caution">
    <text evidence="7">The sequence shown here is derived from an EMBL/GenBank/DDBJ whole genome shotgun (WGS) entry which is preliminary data.</text>
</comment>
<gene>
    <name evidence="7" type="ORF">cpu_20630</name>
</gene>
<dbReference type="AlphaFoldDB" id="A0A1L8CXC7"/>
<dbReference type="PANTHER" id="PTHR11070">
    <property type="entry name" value="UVRD / RECB / PCRA DNA HELICASE FAMILY MEMBER"/>
    <property type="match status" value="1"/>
</dbReference>